<proteinExistence type="predicted"/>
<dbReference type="Pfam" id="PF20150">
    <property type="entry name" value="2EXR"/>
    <property type="match status" value="1"/>
</dbReference>
<dbReference type="Proteomes" id="UP001583177">
    <property type="component" value="Unassembled WGS sequence"/>
</dbReference>
<dbReference type="PANTHER" id="PTHR35910">
    <property type="entry name" value="2EXR DOMAIN-CONTAINING PROTEIN"/>
    <property type="match status" value="1"/>
</dbReference>
<gene>
    <name evidence="3" type="ORF">Daus18300_011961</name>
</gene>
<feature type="compositionally biased region" description="Basic and acidic residues" evidence="1">
    <location>
        <begin position="19"/>
        <end position="31"/>
    </location>
</feature>
<dbReference type="PANTHER" id="PTHR35910:SF6">
    <property type="entry name" value="2EXR DOMAIN-CONTAINING PROTEIN"/>
    <property type="match status" value="1"/>
</dbReference>
<sequence>MDYATGRDGEVAVSDLCKQESEDQRNEEHHPKPPTTFSDLPGELRNMIWTAALVPRVILVSPNHGEYRDESNLPADAIYDTIPGILHVNRESRSIALEHYDQRFTLTFSKPYGCMGRSPPPPICRIPIIMASCDEIAFSVSQVCAQIGPSELTRVEIEVPDGAPQPWITRLCLLGDRLTRRGIDTERLARILDPWSSEWYFDDDPTIYKTQGIDWMPFNQWPELGLSDEYSEEVETLWVDFHHTGMEVEDWLGGSFNGQCRNEKEVMDRDGLDAVVYDMRDTWLRHTDVS</sequence>
<reference evidence="3 4" key="1">
    <citation type="journal article" date="2024" name="IMA Fungus">
        <title>IMA Genome - F19 : A genome assembly and annotation guide to empower mycologists, including annotated draft genome sequences of Ceratocystis pirilliformis, Diaporthe australafricana, Fusarium ophioides, Paecilomyces lecythidis, and Sporothrix stenoceras.</title>
        <authorList>
            <person name="Aylward J."/>
            <person name="Wilson A.M."/>
            <person name="Visagie C.M."/>
            <person name="Spraker J."/>
            <person name="Barnes I."/>
            <person name="Buitendag C."/>
            <person name="Ceriani C."/>
            <person name="Del Mar Angel L."/>
            <person name="du Plessis D."/>
            <person name="Fuchs T."/>
            <person name="Gasser K."/>
            <person name="Kramer D."/>
            <person name="Li W."/>
            <person name="Munsamy K."/>
            <person name="Piso A."/>
            <person name="Price J.L."/>
            <person name="Sonnekus B."/>
            <person name="Thomas C."/>
            <person name="van der Nest A."/>
            <person name="van Dijk A."/>
            <person name="van Heerden A."/>
            <person name="van Vuuren N."/>
            <person name="Yilmaz N."/>
            <person name="Duong T.A."/>
            <person name="van der Merwe N.A."/>
            <person name="Wingfield M.J."/>
            <person name="Wingfield B.D."/>
        </authorList>
    </citation>
    <scope>NUCLEOTIDE SEQUENCE [LARGE SCALE GENOMIC DNA]</scope>
    <source>
        <strain evidence="3 4">CMW 18300</strain>
    </source>
</reference>
<accession>A0ABR3W4G2</accession>
<organism evidence="3 4">
    <name type="scientific">Diaporthe australafricana</name>
    <dbReference type="NCBI Taxonomy" id="127596"/>
    <lineage>
        <taxon>Eukaryota</taxon>
        <taxon>Fungi</taxon>
        <taxon>Dikarya</taxon>
        <taxon>Ascomycota</taxon>
        <taxon>Pezizomycotina</taxon>
        <taxon>Sordariomycetes</taxon>
        <taxon>Sordariomycetidae</taxon>
        <taxon>Diaporthales</taxon>
        <taxon>Diaporthaceae</taxon>
        <taxon>Diaporthe</taxon>
    </lineage>
</organism>
<comment type="caution">
    <text evidence="3">The sequence shown here is derived from an EMBL/GenBank/DDBJ whole genome shotgun (WGS) entry which is preliminary data.</text>
</comment>
<evidence type="ECO:0000313" key="3">
    <source>
        <dbReference type="EMBL" id="KAL1852879.1"/>
    </source>
</evidence>
<evidence type="ECO:0000259" key="2">
    <source>
        <dbReference type="Pfam" id="PF20150"/>
    </source>
</evidence>
<name>A0ABR3W4G2_9PEZI</name>
<protein>
    <recommendedName>
        <fullName evidence="2">2EXR domain-containing protein</fullName>
    </recommendedName>
</protein>
<feature type="region of interest" description="Disordered" evidence="1">
    <location>
        <begin position="19"/>
        <end position="39"/>
    </location>
</feature>
<dbReference type="InterPro" id="IPR045518">
    <property type="entry name" value="2EXR"/>
</dbReference>
<keyword evidence="4" id="KW-1185">Reference proteome</keyword>
<feature type="domain" description="2EXR" evidence="2">
    <location>
        <begin position="36"/>
        <end position="109"/>
    </location>
</feature>
<evidence type="ECO:0000313" key="4">
    <source>
        <dbReference type="Proteomes" id="UP001583177"/>
    </source>
</evidence>
<evidence type="ECO:0000256" key="1">
    <source>
        <dbReference type="SAM" id="MobiDB-lite"/>
    </source>
</evidence>
<dbReference type="EMBL" id="JAWRVE010000154">
    <property type="protein sequence ID" value="KAL1852879.1"/>
    <property type="molecule type" value="Genomic_DNA"/>
</dbReference>